<dbReference type="CDD" id="cd06225">
    <property type="entry name" value="HAMP"/>
    <property type="match status" value="1"/>
</dbReference>
<comment type="similarity">
    <text evidence="3">Belongs to the methyl-accepting chemotaxis (MCP) protein family.</text>
</comment>
<dbReference type="SUPFAM" id="SSF158472">
    <property type="entry name" value="HAMP domain-like"/>
    <property type="match status" value="1"/>
</dbReference>
<reference evidence="9 10" key="1">
    <citation type="submission" date="2019-03" db="EMBL/GenBank/DDBJ databases">
        <title>Genomic Encyclopedia of Type Strains, Phase IV (KMG-IV): sequencing the most valuable type-strain genomes for metagenomic binning, comparative biology and taxonomic classification.</title>
        <authorList>
            <person name="Goeker M."/>
        </authorList>
    </citation>
    <scope>NUCLEOTIDE SEQUENCE [LARGE SCALE GENOMIC DNA]</scope>
    <source>
        <strain evidence="9 10">DSM 1837</strain>
    </source>
</reference>
<dbReference type="Pfam" id="PF00672">
    <property type="entry name" value="HAMP"/>
    <property type="match status" value="1"/>
</dbReference>
<feature type="domain" description="HAMP" evidence="8">
    <location>
        <begin position="210"/>
        <end position="262"/>
    </location>
</feature>
<dbReference type="GO" id="GO:0006935">
    <property type="term" value="P:chemotaxis"/>
    <property type="evidence" value="ECO:0007669"/>
    <property type="project" value="UniProtKB-KW"/>
</dbReference>
<dbReference type="PROSITE" id="PS50111">
    <property type="entry name" value="CHEMOTAXIS_TRANSDUC_2"/>
    <property type="match status" value="1"/>
</dbReference>
<dbReference type="InterPro" id="IPR047347">
    <property type="entry name" value="YvaQ-like_sensor"/>
</dbReference>
<dbReference type="GO" id="GO:0005886">
    <property type="term" value="C:plasma membrane"/>
    <property type="evidence" value="ECO:0007669"/>
    <property type="project" value="TreeGrafter"/>
</dbReference>
<feature type="region of interest" description="Disordered" evidence="5">
    <location>
        <begin position="603"/>
        <end position="628"/>
    </location>
</feature>
<feature type="domain" description="Methyl-accepting transducer" evidence="7">
    <location>
        <begin position="579"/>
        <end position="794"/>
    </location>
</feature>
<protein>
    <submittedName>
        <fullName evidence="9">Methyl-accepting chemotaxis protein</fullName>
    </submittedName>
</protein>
<dbReference type="InterPro" id="IPR004089">
    <property type="entry name" value="MCPsignal_dom"/>
</dbReference>
<dbReference type="InterPro" id="IPR004090">
    <property type="entry name" value="Chemotax_Me-accpt_rcpt"/>
</dbReference>
<dbReference type="PANTHER" id="PTHR43531:SF11">
    <property type="entry name" value="METHYL-ACCEPTING CHEMOTAXIS PROTEIN 3"/>
    <property type="match status" value="1"/>
</dbReference>
<dbReference type="Pfam" id="PF00015">
    <property type="entry name" value="MCPsignal"/>
    <property type="match status" value="1"/>
</dbReference>
<keyword evidence="6" id="KW-1133">Transmembrane helix</keyword>
<keyword evidence="4" id="KW-0807">Transducer</keyword>
<keyword evidence="10" id="KW-1185">Reference proteome</keyword>
<feature type="compositionally biased region" description="Polar residues" evidence="5">
    <location>
        <begin position="615"/>
        <end position="628"/>
    </location>
</feature>
<sequence length="880" mass="92411">MFKNMKIGVRLAIGFCATLVLLIIVAGIGMSRINQINGDIRSLVQQDFPKTVVANDVVDAINVNARVLRNLYIFKEAEIQKELDRLPEQSRIISEGIAKLEQMITTDVGKASLQKVKDVRVNYVQDMGQYINLIKAGQREEAASMLSGTLRKSQASYIGAVQALVEGQTALIQARGKAAEELASDAERLLLVLTVLAAALSAALGWLITRSITAPTHQLMEHANEMAAGNFGNTLALNQNDEIGKLAQSLRSMQSAVQAMISDAGVLSKAAVEGKLATRADAAKHQGDFRKIVQGVNDTLDAVIGPLNVAAKYVDDISRGAIPAKITDTYNGDFNTLKNNLNTCIDAVNALVADASMLSKAAVEGKLATRADAAKHQGDFRKIVQGVNDTLDAVIGPLNVAAKYVELIAIGDIPKQITDSYNGDFNTLKNNLNACIEATNQQSAAAQSISKGDLSVSVKVRSDNDVLAKSLRDVIQAVTALVADANLLSQATVEGKLSVRADAAKHHGDFRKVIQGINATLESVVIPVNEVRTVMGAVARGDLTLDVNGNYQGDLRELSTMVNNAVSKMASVITEVLVAAEALSSASEQVSATAQSLSQASSEQAASVEETSASIEQMTSSISQNTENAKITDGMASQAAKQATEGGESVAATVAAMKQIAKKIGIIDDIAYQTNLLALNAAIEAARAGEHGKGFAVVAAEVRKLAERSQVAAQEIGEVAGSSVDLAEKAGKLLDEIVPSIKKTSDLVQEITAASEEQSSGAGQINSAISQLSQTTQQNASSSEELAATAEEMSSQVEQLQQTMAFFKIDGAGHGAGTSGHKPSANSNARKAAQQSYKPAARKASSGGTPKAFMESMGLGSSAALDGSDTDIDESKFTKF</sequence>
<dbReference type="GO" id="GO:0004888">
    <property type="term" value="F:transmembrane signaling receptor activity"/>
    <property type="evidence" value="ECO:0007669"/>
    <property type="project" value="InterPro"/>
</dbReference>
<dbReference type="Proteomes" id="UP000295182">
    <property type="component" value="Unassembled WGS sequence"/>
</dbReference>
<dbReference type="AlphaFoldDB" id="A0A4R2NFY2"/>
<dbReference type="EMBL" id="SLXH01000002">
    <property type="protein sequence ID" value="TCP20092.1"/>
    <property type="molecule type" value="Genomic_DNA"/>
</dbReference>
<name>A0A4R2NFY2_9BURK</name>
<dbReference type="InterPro" id="IPR024478">
    <property type="entry name" value="HlyB_4HB_MCP"/>
</dbReference>
<keyword evidence="6" id="KW-0472">Membrane</keyword>
<dbReference type="CDD" id="cd11386">
    <property type="entry name" value="MCP_signal"/>
    <property type="match status" value="1"/>
</dbReference>
<feature type="compositionally biased region" description="Low complexity" evidence="5">
    <location>
        <begin position="780"/>
        <end position="795"/>
    </location>
</feature>
<comment type="caution">
    <text evidence="9">The sequence shown here is derived from an EMBL/GenBank/DDBJ whole genome shotgun (WGS) entry which is preliminary data.</text>
</comment>
<feature type="transmembrane region" description="Helical" evidence="6">
    <location>
        <begin position="12"/>
        <end position="31"/>
    </location>
</feature>
<feature type="compositionally biased region" description="Low complexity" evidence="5">
    <location>
        <begin position="603"/>
        <end position="614"/>
    </location>
</feature>
<dbReference type="FunFam" id="1.10.287.950:FF:000001">
    <property type="entry name" value="Methyl-accepting chemotaxis sensory transducer"/>
    <property type="match status" value="1"/>
</dbReference>
<feature type="domain" description="HAMP" evidence="8">
    <location>
        <begin position="522"/>
        <end position="574"/>
    </location>
</feature>
<gene>
    <name evidence="9" type="ORF">EV674_10260</name>
</gene>
<evidence type="ECO:0000259" key="8">
    <source>
        <dbReference type="PROSITE" id="PS50885"/>
    </source>
</evidence>
<dbReference type="InterPro" id="IPR003660">
    <property type="entry name" value="HAMP_dom"/>
</dbReference>
<dbReference type="Gene3D" id="1.10.287.950">
    <property type="entry name" value="Methyl-accepting chemotaxis protein"/>
    <property type="match status" value="1"/>
</dbReference>
<proteinExistence type="inferred from homology"/>
<evidence type="ECO:0000259" key="7">
    <source>
        <dbReference type="PROSITE" id="PS50111"/>
    </source>
</evidence>
<feature type="region of interest" description="Disordered" evidence="5">
    <location>
        <begin position="771"/>
        <end position="797"/>
    </location>
</feature>
<dbReference type="SMART" id="SM00283">
    <property type="entry name" value="MA"/>
    <property type="match status" value="1"/>
</dbReference>
<evidence type="ECO:0000256" key="3">
    <source>
        <dbReference type="ARBA" id="ARBA00029447"/>
    </source>
</evidence>
<dbReference type="PRINTS" id="PR00260">
    <property type="entry name" value="CHEMTRNSDUCR"/>
</dbReference>
<dbReference type="SUPFAM" id="SSF58104">
    <property type="entry name" value="Methyl-accepting chemotaxis protein (MCP) signaling domain"/>
    <property type="match status" value="1"/>
</dbReference>
<dbReference type="PANTHER" id="PTHR43531">
    <property type="entry name" value="PROTEIN ICFG"/>
    <property type="match status" value="1"/>
</dbReference>
<evidence type="ECO:0000313" key="9">
    <source>
        <dbReference type="EMBL" id="TCP20092.1"/>
    </source>
</evidence>
<feature type="compositionally biased region" description="Polar residues" evidence="5">
    <location>
        <begin position="824"/>
        <end position="837"/>
    </location>
</feature>
<accession>A0A4R2NFY2</accession>
<comment type="subcellular location">
    <subcellularLocation>
        <location evidence="1">Membrane</location>
    </subcellularLocation>
</comment>
<evidence type="ECO:0000313" key="10">
    <source>
        <dbReference type="Proteomes" id="UP000295182"/>
    </source>
</evidence>
<evidence type="ECO:0000256" key="2">
    <source>
        <dbReference type="ARBA" id="ARBA00022500"/>
    </source>
</evidence>
<evidence type="ECO:0000256" key="4">
    <source>
        <dbReference type="PROSITE-ProRule" id="PRU00284"/>
    </source>
</evidence>
<dbReference type="Gene3D" id="1.20.120.1530">
    <property type="match status" value="2"/>
</dbReference>
<evidence type="ECO:0000256" key="6">
    <source>
        <dbReference type="SAM" id="Phobius"/>
    </source>
</evidence>
<dbReference type="SMART" id="SM00304">
    <property type="entry name" value="HAMP"/>
    <property type="match status" value="4"/>
</dbReference>
<dbReference type="Gene3D" id="6.10.340.10">
    <property type="match status" value="1"/>
</dbReference>
<feature type="region of interest" description="Disordered" evidence="5">
    <location>
        <begin position="811"/>
        <end position="880"/>
    </location>
</feature>
<keyword evidence="2" id="KW-0145">Chemotaxis</keyword>
<dbReference type="CDD" id="cd19411">
    <property type="entry name" value="MCP2201-like_sensor"/>
    <property type="match status" value="1"/>
</dbReference>
<dbReference type="Pfam" id="PF12729">
    <property type="entry name" value="4HB_MCP_1"/>
    <property type="match status" value="1"/>
</dbReference>
<dbReference type="InterPro" id="IPR051310">
    <property type="entry name" value="MCP_chemotaxis"/>
</dbReference>
<evidence type="ECO:0000256" key="1">
    <source>
        <dbReference type="ARBA" id="ARBA00004370"/>
    </source>
</evidence>
<organism evidence="9 10">
    <name type="scientific">Simplicispira metamorpha</name>
    <dbReference type="NCBI Taxonomy" id="80881"/>
    <lineage>
        <taxon>Bacteria</taxon>
        <taxon>Pseudomonadati</taxon>
        <taxon>Pseudomonadota</taxon>
        <taxon>Betaproteobacteria</taxon>
        <taxon>Burkholderiales</taxon>
        <taxon>Comamonadaceae</taxon>
        <taxon>Simplicispira</taxon>
    </lineage>
</organism>
<evidence type="ECO:0000256" key="5">
    <source>
        <dbReference type="SAM" id="MobiDB-lite"/>
    </source>
</evidence>
<keyword evidence="6" id="KW-0812">Transmembrane</keyword>
<dbReference type="GO" id="GO:0007165">
    <property type="term" value="P:signal transduction"/>
    <property type="evidence" value="ECO:0007669"/>
    <property type="project" value="UniProtKB-KW"/>
</dbReference>
<dbReference type="PROSITE" id="PS50885">
    <property type="entry name" value="HAMP"/>
    <property type="match status" value="2"/>
</dbReference>
<dbReference type="Pfam" id="PF18947">
    <property type="entry name" value="HAMP_2"/>
    <property type="match status" value="3"/>
</dbReference>